<evidence type="ECO:0000256" key="8">
    <source>
        <dbReference type="HAMAP-Rule" id="MF_00265"/>
    </source>
</evidence>
<dbReference type="EMBL" id="CP000249">
    <property type="protein sequence ID" value="ABD13682.1"/>
    <property type="molecule type" value="Genomic_DNA"/>
</dbReference>
<feature type="binding site" evidence="8">
    <location>
        <position position="6"/>
    </location>
    <ligand>
        <name>Mg(2+)</name>
        <dbReference type="ChEBI" id="CHEBI:18420"/>
    </ligand>
</feature>
<keyword evidence="11" id="KW-1185">Reference proteome</keyword>
<dbReference type="HAMAP" id="MF_00265">
    <property type="entry name" value="VapC_Nob1"/>
    <property type="match status" value="1"/>
</dbReference>
<keyword evidence="4 8" id="KW-0479">Metal-binding</keyword>
<name>Q2J4W0_FRACC</name>
<dbReference type="Gene3D" id="3.40.50.1010">
    <property type="entry name" value="5'-nuclease"/>
    <property type="match status" value="1"/>
</dbReference>
<accession>Q2J4W0</accession>
<dbReference type="RefSeq" id="WP_011438690.1">
    <property type="nucleotide sequence ID" value="NC_007777.1"/>
</dbReference>
<gene>
    <name evidence="8" type="primary">vapC</name>
    <name evidence="10" type="ordered locus">Francci3_4336</name>
</gene>
<evidence type="ECO:0000256" key="3">
    <source>
        <dbReference type="ARBA" id="ARBA00022722"/>
    </source>
</evidence>
<dbReference type="Proteomes" id="UP000001937">
    <property type="component" value="Chromosome"/>
</dbReference>
<dbReference type="GO" id="GO:0016787">
    <property type="term" value="F:hydrolase activity"/>
    <property type="evidence" value="ECO:0007669"/>
    <property type="project" value="UniProtKB-KW"/>
</dbReference>
<organism evidence="10 11">
    <name type="scientific">Frankia casuarinae (strain DSM 45818 / CECT 9043 / HFP020203 / CcI3)</name>
    <dbReference type="NCBI Taxonomy" id="106370"/>
    <lineage>
        <taxon>Bacteria</taxon>
        <taxon>Bacillati</taxon>
        <taxon>Actinomycetota</taxon>
        <taxon>Actinomycetes</taxon>
        <taxon>Frankiales</taxon>
        <taxon>Frankiaceae</taxon>
        <taxon>Frankia</taxon>
    </lineage>
</organism>
<dbReference type="STRING" id="106370.Francci3_4336"/>
<reference evidence="10 11" key="1">
    <citation type="journal article" date="2007" name="Genome Res.">
        <title>Genome characteristics of facultatively symbiotic Frankia sp. strains reflect host range and host plant biogeography.</title>
        <authorList>
            <person name="Normand P."/>
            <person name="Lapierre P."/>
            <person name="Tisa L.S."/>
            <person name="Gogarten J.P."/>
            <person name="Alloisio N."/>
            <person name="Bagnarol E."/>
            <person name="Bassi C.A."/>
            <person name="Berry A.M."/>
            <person name="Bickhart D.M."/>
            <person name="Choisne N."/>
            <person name="Couloux A."/>
            <person name="Cournoyer B."/>
            <person name="Cruveiller S."/>
            <person name="Daubin V."/>
            <person name="Demange N."/>
            <person name="Francino M.P."/>
            <person name="Goltsman E."/>
            <person name="Huang Y."/>
            <person name="Kopp O.R."/>
            <person name="Labarre L."/>
            <person name="Lapidus A."/>
            <person name="Lavire C."/>
            <person name="Marechal J."/>
            <person name="Martinez M."/>
            <person name="Mastronunzio J.E."/>
            <person name="Mullin B.C."/>
            <person name="Niemann J."/>
            <person name="Pujic P."/>
            <person name="Rawnsley T."/>
            <person name="Rouy Z."/>
            <person name="Schenowitz C."/>
            <person name="Sellstedt A."/>
            <person name="Tavares F."/>
            <person name="Tomkins J.P."/>
            <person name="Vallenet D."/>
            <person name="Valverde C."/>
            <person name="Wall L.G."/>
            <person name="Wang Y."/>
            <person name="Medigue C."/>
            <person name="Benson D.R."/>
        </authorList>
    </citation>
    <scope>NUCLEOTIDE SEQUENCE [LARGE SCALE GENOMIC DNA]</scope>
    <source>
        <strain evidence="11">DSM 45818 / CECT 9043 / CcI3</strain>
    </source>
</reference>
<comment type="function">
    <text evidence="8">Toxic component of a toxin-antitoxin (TA) system. An RNase.</text>
</comment>
<dbReference type="InterPro" id="IPR022907">
    <property type="entry name" value="VapC_family"/>
</dbReference>
<dbReference type="Pfam" id="PF01850">
    <property type="entry name" value="PIN"/>
    <property type="match status" value="1"/>
</dbReference>
<evidence type="ECO:0000256" key="4">
    <source>
        <dbReference type="ARBA" id="ARBA00022723"/>
    </source>
</evidence>
<dbReference type="CDD" id="cd18746">
    <property type="entry name" value="PIN_VapC4-5_FitB-like"/>
    <property type="match status" value="1"/>
</dbReference>
<keyword evidence="3 8" id="KW-0540">Nuclease</keyword>
<proteinExistence type="inferred from homology"/>
<dbReference type="PANTHER" id="PTHR33653">
    <property type="entry name" value="RIBONUCLEASE VAPC2"/>
    <property type="match status" value="1"/>
</dbReference>
<dbReference type="InterPro" id="IPR029060">
    <property type="entry name" value="PIN-like_dom_sf"/>
</dbReference>
<evidence type="ECO:0000259" key="9">
    <source>
        <dbReference type="Pfam" id="PF01850"/>
    </source>
</evidence>
<dbReference type="GO" id="GO:0004540">
    <property type="term" value="F:RNA nuclease activity"/>
    <property type="evidence" value="ECO:0007669"/>
    <property type="project" value="InterPro"/>
</dbReference>
<dbReference type="PhylomeDB" id="Q2J4W0"/>
<dbReference type="PANTHER" id="PTHR33653:SF1">
    <property type="entry name" value="RIBONUCLEASE VAPC2"/>
    <property type="match status" value="1"/>
</dbReference>
<keyword evidence="5 8" id="KW-0378">Hydrolase</keyword>
<feature type="binding site" evidence="8">
    <location>
        <position position="104"/>
    </location>
    <ligand>
        <name>Mg(2+)</name>
        <dbReference type="ChEBI" id="CHEBI:18420"/>
    </ligand>
</feature>
<keyword evidence="8" id="KW-0800">Toxin</keyword>
<evidence type="ECO:0000256" key="2">
    <source>
        <dbReference type="ARBA" id="ARBA00022649"/>
    </source>
</evidence>
<comment type="similarity">
    <text evidence="7 8">Belongs to the PINc/VapC protein family.</text>
</comment>
<evidence type="ECO:0000256" key="7">
    <source>
        <dbReference type="ARBA" id="ARBA00038093"/>
    </source>
</evidence>
<evidence type="ECO:0000256" key="6">
    <source>
        <dbReference type="ARBA" id="ARBA00022842"/>
    </source>
</evidence>
<keyword evidence="2 8" id="KW-1277">Toxin-antitoxin system</keyword>
<dbReference type="KEGG" id="fra:Francci3_4336"/>
<dbReference type="EC" id="3.1.-.-" evidence="8"/>
<evidence type="ECO:0000256" key="1">
    <source>
        <dbReference type="ARBA" id="ARBA00001946"/>
    </source>
</evidence>
<evidence type="ECO:0000313" key="11">
    <source>
        <dbReference type="Proteomes" id="UP000001937"/>
    </source>
</evidence>
<dbReference type="HOGENOM" id="CLU_118482_8_0_11"/>
<dbReference type="AlphaFoldDB" id="Q2J4W0"/>
<feature type="domain" description="PIN" evidence="9">
    <location>
        <begin position="4"/>
        <end position="130"/>
    </location>
</feature>
<dbReference type="GO" id="GO:0000287">
    <property type="term" value="F:magnesium ion binding"/>
    <property type="evidence" value="ECO:0007669"/>
    <property type="project" value="UniProtKB-UniRule"/>
</dbReference>
<evidence type="ECO:0000256" key="5">
    <source>
        <dbReference type="ARBA" id="ARBA00022801"/>
    </source>
</evidence>
<evidence type="ECO:0000313" key="10">
    <source>
        <dbReference type="EMBL" id="ABD13682.1"/>
    </source>
</evidence>
<dbReference type="InterPro" id="IPR002716">
    <property type="entry name" value="PIN_dom"/>
</dbReference>
<dbReference type="eggNOG" id="COG1487">
    <property type="taxonomic scope" value="Bacteria"/>
</dbReference>
<dbReference type="SUPFAM" id="SSF88723">
    <property type="entry name" value="PIN domain-like"/>
    <property type="match status" value="1"/>
</dbReference>
<sequence>MSFLLDTNVISELRKPAKRRDDRFNGWAASLSPSDTFLSVITLLELRAGIENKRWRDARQAAVLDSWLDQNVLPAYAGRLLDVDQIVAGSAARLHVPDRRPAHDALIAATAQVHSLTLVTRNEADFAAMDVPLVNPWTSQL</sequence>
<dbReference type="GO" id="GO:0090729">
    <property type="term" value="F:toxin activity"/>
    <property type="evidence" value="ECO:0007669"/>
    <property type="project" value="UniProtKB-KW"/>
</dbReference>
<protein>
    <recommendedName>
        <fullName evidence="8">Ribonuclease VapC</fullName>
        <shortName evidence="8">RNase VapC</shortName>
        <ecNumber evidence="8">3.1.-.-</ecNumber>
    </recommendedName>
    <alternativeName>
        <fullName evidence="8">Toxin VapC</fullName>
    </alternativeName>
</protein>
<comment type="cofactor">
    <cofactor evidence="1 8">
        <name>Mg(2+)</name>
        <dbReference type="ChEBI" id="CHEBI:18420"/>
    </cofactor>
</comment>
<dbReference type="InterPro" id="IPR050556">
    <property type="entry name" value="Type_II_TA_system_RNase"/>
</dbReference>
<keyword evidence="6 8" id="KW-0460">Magnesium</keyword>
<dbReference type="OrthoDB" id="9804823at2"/>